<organism evidence="1 2">
    <name type="scientific">Massilia cavernae</name>
    <dbReference type="NCBI Taxonomy" id="2320864"/>
    <lineage>
        <taxon>Bacteria</taxon>
        <taxon>Pseudomonadati</taxon>
        <taxon>Pseudomonadota</taxon>
        <taxon>Betaproteobacteria</taxon>
        <taxon>Burkholderiales</taxon>
        <taxon>Oxalobacteraceae</taxon>
        <taxon>Telluria group</taxon>
        <taxon>Massilia</taxon>
    </lineage>
</organism>
<reference evidence="1 2" key="1">
    <citation type="submission" date="2018-09" db="EMBL/GenBank/DDBJ databases">
        <authorList>
            <person name="Zhu H."/>
        </authorList>
    </citation>
    <scope>NUCLEOTIDE SEQUENCE [LARGE SCALE GENOMIC DNA]</scope>
    <source>
        <strain evidence="1 2">K1S02-61</strain>
    </source>
</reference>
<protein>
    <submittedName>
        <fullName evidence="1">Uncharacterized protein</fullName>
    </submittedName>
</protein>
<evidence type="ECO:0000313" key="1">
    <source>
        <dbReference type="EMBL" id="RJG11560.1"/>
    </source>
</evidence>
<dbReference type="AlphaFoldDB" id="A0A418XGH0"/>
<comment type="caution">
    <text evidence="1">The sequence shown here is derived from an EMBL/GenBank/DDBJ whole genome shotgun (WGS) entry which is preliminary data.</text>
</comment>
<keyword evidence="2" id="KW-1185">Reference proteome</keyword>
<accession>A0A418XGH0</accession>
<sequence>MKISIALIAIAAALAGCSRQDAPPQAGSVPQASAPSAVQGVAAPAPVAPPVLSPEGYGAIRFGAKLADAEKALGSKAEPEGARDPACSMVRLGKAPGVRLMVENGVITRADADAGTPNSLGVAVGDSLAQVRAKAPAVEAGPHKYLPEGHYLTVKGKGGTAIVMEEDGTSVTTIRAGLQPAVAYVETCG</sequence>
<dbReference type="OrthoDB" id="5193828at2"/>
<evidence type="ECO:0000313" key="2">
    <source>
        <dbReference type="Proteomes" id="UP000284006"/>
    </source>
</evidence>
<dbReference type="PROSITE" id="PS51257">
    <property type="entry name" value="PROKAR_LIPOPROTEIN"/>
    <property type="match status" value="1"/>
</dbReference>
<dbReference type="RefSeq" id="WP_119812280.1">
    <property type="nucleotide sequence ID" value="NZ_QYUP01000146.1"/>
</dbReference>
<name>A0A418XGH0_9BURK</name>
<dbReference type="EMBL" id="QYUP01000146">
    <property type="protein sequence ID" value="RJG11560.1"/>
    <property type="molecule type" value="Genomic_DNA"/>
</dbReference>
<gene>
    <name evidence="1" type="ORF">D3872_18965</name>
</gene>
<dbReference type="Proteomes" id="UP000284006">
    <property type="component" value="Unassembled WGS sequence"/>
</dbReference>
<proteinExistence type="predicted"/>